<evidence type="ECO:0000256" key="5">
    <source>
        <dbReference type="ARBA" id="ARBA00022553"/>
    </source>
</evidence>
<dbReference type="InterPro" id="IPR036097">
    <property type="entry name" value="HisK_dim/P_sf"/>
</dbReference>
<accession>A0A7W5CCY7</accession>
<keyword evidence="7" id="KW-0812">Transmembrane</keyword>
<dbReference type="CDD" id="cd00082">
    <property type="entry name" value="HisKA"/>
    <property type="match status" value="1"/>
</dbReference>
<dbReference type="InterPro" id="IPR036890">
    <property type="entry name" value="HATPase_C_sf"/>
</dbReference>
<evidence type="ECO:0000313" key="15">
    <source>
        <dbReference type="EMBL" id="MBB3155428.1"/>
    </source>
</evidence>
<dbReference type="Pfam" id="PF00512">
    <property type="entry name" value="HisKA"/>
    <property type="match status" value="1"/>
</dbReference>
<comment type="subcellular location">
    <subcellularLocation>
        <location evidence="2">Cell membrane</location>
        <topology evidence="2">Multi-pass membrane protein</topology>
    </subcellularLocation>
</comment>
<evidence type="ECO:0000256" key="2">
    <source>
        <dbReference type="ARBA" id="ARBA00004651"/>
    </source>
</evidence>
<keyword evidence="4" id="KW-1003">Cell membrane</keyword>
<keyword evidence="16" id="KW-1185">Reference proteome</keyword>
<keyword evidence="10" id="KW-0067">ATP-binding</keyword>
<comment type="catalytic activity">
    <reaction evidence="1">
        <text>ATP + protein L-histidine = ADP + protein N-phospho-L-histidine.</text>
        <dbReference type="EC" id="2.7.13.3"/>
    </reaction>
</comment>
<dbReference type="Gene3D" id="1.10.287.130">
    <property type="match status" value="1"/>
</dbReference>
<dbReference type="SUPFAM" id="SSF55874">
    <property type="entry name" value="ATPase domain of HSP90 chaperone/DNA topoisomerase II/histidine kinase"/>
    <property type="match status" value="1"/>
</dbReference>
<dbReference type="SMART" id="SM00388">
    <property type="entry name" value="HisKA"/>
    <property type="match status" value="1"/>
</dbReference>
<keyword evidence="6" id="KW-0808">Transferase</keyword>
<dbReference type="AlphaFoldDB" id="A0A7W5CCY7"/>
<evidence type="ECO:0000256" key="4">
    <source>
        <dbReference type="ARBA" id="ARBA00022475"/>
    </source>
</evidence>
<keyword evidence="9 15" id="KW-0418">Kinase</keyword>
<organism evidence="15 16">
    <name type="scientific">Paenibacillus endophyticus</name>
    <dbReference type="NCBI Taxonomy" id="1294268"/>
    <lineage>
        <taxon>Bacteria</taxon>
        <taxon>Bacillati</taxon>
        <taxon>Bacillota</taxon>
        <taxon>Bacilli</taxon>
        <taxon>Bacillales</taxon>
        <taxon>Paenibacillaceae</taxon>
        <taxon>Paenibacillus</taxon>
    </lineage>
</organism>
<evidence type="ECO:0000256" key="13">
    <source>
        <dbReference type="ARBA" id="ARBA00023136"/>
    </source>
</evidence>
<evidence type="ECO:0000256" key="6">
    <source>
        <dbReference type="ARBA" id="ARBA00022679"/>
    </source>
</evidence>
<evidence type="ECO:0000256" key="10">
    <source>
        <dbReference type="ARBA" id="ARBA00022840"/>
    </source>
</evidence>
<dbReference type="Gene3D" id="3.30.565.10">
    <property type="entry name" value="Histidine kinase-like ATPase, C-terminal domain"/>
    <property type="match status" value="1"/>
</dbReference>
<evidence type="ECO:0000256" key="9">
    <source>
        <dbReference type="ARBA" id="ARBA00022777"/>
    </source>
</evidence>
<evidence type="ECO:0000256" key="1">
    <source>
        <dbReference type="ARBA" id="ARBA00000085"/>
    </source>
</evidence>
<proteinExistence type="predicted"/>
<sequence>MYWLIGVLASLCLIFATRFYLLRREIKRLAIQMPDFAASARYGQRLYLEEHDSALAKAVLEINRMVDVYENQLRRVDELEQNIRLSITGLSHDLRTPLTSLAGYLQLMEKAPSPEKQQEYLAIILDSVKVLQGLTERFYELTRLELNENSYDIQSLNLEHAVCECFLRFFEEFDRKKIELNIKDAANPPEVCADPMALQRVLYNLIQNLLRYAIGTVTISFYEEGGFHAVKIGNETEIPLPNHIDSIFDRFHTADPSRSSQGTGLGLYISRKLVHGMGGEITAEKDKQMLFIIVKLRMDHNM</sequence>
<dbReference type="PANTHER" id="PTHR45528:SF1">
    <property type="entry name" value="SENSOR HISTIDINE KINASE CPXA"/>
    <property type="match status" value="1"/>
</dbReference>
<dbReference type="RefSeq" id="WP_183570092.1">
    <property type="nucleotide sequence ID" value="NZ_CBCSLB010000023.1"/>
</dbReference>
<dbReference type="Pfam" id="PF02518">
    <property type="entry name" value="HATPase_c"/>
    <property type="match status" value="1"/>
</dbReference>
<gene>
    <name evidence="15" type="ORF">FHS16_005536</name>
</gene>
<name>A0A7W5CCY7_9BACL</name>
<keyword evidence="5" id="KW-0597">Phosphoprotein</keyword>
<feature type="domain" description="Histidine kinase" evidence="14">
    <location>
        <begin position="89"/>
        <end position="300"/>
    </location>
</feature>
<keyword evidence="8" id="KW-0547">Nucleotide-binding</keyword>
<keyword evidence="13" id="KW-0472">Membrane</keyword>
<evidence type="ECO:0000256" key="12">
    <source>
        <dbReference type="ARBA" id="ARBA00023012"/>
    </source>
</evidence>
<dbReference type="PRINTS" id="PR01780">
    <property type="entry name" value="LANTIREGPROT"/>
</dbReference>
<dbReference type="Proteomes" id="UP000518605">
    <property type="component" value="Unassembled WGS sequence"/>
</dbReference>
<dbReference type="InterPro" id="IPR008358">
    <property type="entry name" value="Sig_transdc_His_kin/Pase_MprB"/>
</dbReference>
<comment type="caution">
    <text evidence="15">The sequence shown here is derived from an EMBL/GenBank/DDBJ whole genome shotgun (WGS) entry which is preliminary data.</text>
</comment>
<dbReference type="PROSITE" id="PS50109">
    <property type="entry name" value="HIS_KIN"/>
    <property type="match status" value="1"/>
</dbReference>
<dbReference type="InterPro" id="IPR003594">
    <property type="entry name" value="HATPase_dom"/>
</dbReference>
<dbReference type="GO" id="GO:0000155">
    <property type="term" value="F:phosphorelay sensor kinase activity"/>
    <property type="evidence" value="ECO:0007669"/>
    <property type="project" value="InterPro"/>
</dbReference>
<protein>
    <recommendedName>
        <fullName evidence="3">histidine kinase</fullName>
        <ecNumber evidence="3">2.7.13.3</ecNumber>
    </recommendedName>
</protein>
<dbReference type="GO" id="GO:0005524">
    <property type="term" value="F:ATP binding"/>
    <property type="evidence" value="ECO:0007669"/>
    <property type="project" value="UniProtKB-KW"/>
</dbReference>
<evidence type="ECO:0000259" key="14">
    <source>
        <dbReference type="PROSITE" id="PS50109"/>
    </source>
</evidence>
<evidence type="ECO:0000313" key="16">
    <source>
        <dbReference type="Proteomes" id="UP000518605"/>
    </source>
</evidence>
<dbReference type="GO" id="GO:0005886">
    <property type="term" value="C:plasma membrane"/>
    <property type="evidence" value="ECO:0007669"/>
    <property type="project" value="UniProtKB-SubCell"/>
</dbReference>
<dbReference type="EMBL" id="JACHXW010000024">
    <property type="protein sequence ID" value="MBB3155428.1"/>
    <property type="molecule type" value="Genomic_DNA"/>
</dbReference>
<evidence type="ECO:0000256" key="3">
    <source>
        <dbReference type="ARBA" id="ARBA00012438"/>
    </source>
</evidence>
<dbReference type="PANTHER" id="PTHR45528">
    <property type="entry name" value="SENSOR HISTIDINE KINASE CPXA"/>
    <property type="match status" value="1"/>
</dbReference>
<reference evidence="15 16" key="1">
    <citation type="submission" date="2020-08" db="EMBL/GenBank/DDBJ databases">
        <title>Genomic Encyclopedia of Type Strains, Phase III (KMG-III): the genomes of soil and plant-associated and newly described type strains.</title>
        <authorList>
            <person name="Whitman W."/>
        </authorList>
    </citation>
    <scope>NUCLEOTIDE SEQUENCE [LARGE SCALE GENOMIC DNA]</scope>
    <source>
        <strain evidence="15 16">CECT 8234</strain>
    </source>
</reference>
<keyword evidence="12" id="KW-0902">Two-component regulatory system</keyword>
<dbReference type="SMART" id="SM00387">
    <property type="entry name" value="HATPase_c"/>
    <property type="match status" value="1"/>
</dbReference>
<evidence type="ECO:0000256" key="7">
    <source>
        <dbReference type="ARBA" id="ARBA00022692"/>
    </source>
</evidence>
<dbReference type="InterPro" id="IPR050398">
    <property type="entry name" value="HssS/ArlS-like"/>
</dbReference>
<keyword evidence="11" id="KW-1133">Transmembrane helix</keyword>
<evidence type="ECO:0000256" key="8">
    <source>
        <dbReference type="ARBA" id="ARBA00022741"/>
    </source>
</evidence>
<evidence type="ECO:0000256" key="11">
    <source>
        <dbReference type="ARBA" id="ARBA00022989"/>
    </source>
</evidence>
<dbReference type="SUPFAM" id="SSF47384">
    <property type="entry name" value="Homodimeric domain of signal transducing histidine kinase"/>
    <property type="match status" value="1"/>
</dbReference>
<dbReference type="InterPro" id="IPR005467">
    <property type="entry name" value="His_kinase_dom"/>
</dbReference>
<dbReference type="InterPro" id="IPR003661">
    <property type="entry name" value="HisK_dim/P_dom"/>
</dbReference>
<dbReference type="EC" id="2.7.13.3" evidence="3"/>